<evidence type="ECO:0000256" key="1">
    <source>
        <dbReference type="SAM" id="Phobius"/>
    </source>
</evidence>
<feature type="transmembrane region" description="Helical" evidence="1">
    <location>
        <begin position="39"/>
        <end position="60"/>
    </location>
</feature>
<feature type="transmembrane region" description="Helical" evidence="1">
    <location>
        <begin position="12"/>
        <end position="33"/>
    </location>
</feature>
<evidence type="ECO:0000313" key="4">
    <source>
        <dbReference type="Proteomes" id="UP000728647"/>
    </source>
</evidence>
<gene>
    <name evidence="2" type="ORF">HT576_08140</name>
    <name evidence="3" type="ORF">HTZ84_12875</name>
</gene>
<reference evidence="2 5" key="1">
    <citation type="submission" date="2020-06" db="EMBL/GenBank/DDBJ databases">
        <title>Haloterrigena sp. nov., an extremely halophilic archaeon isolated from a saline sediment.</title>
        <authorList>
            <person name="Liu B.-B."/>
        </authorList>
    </citation>
    <scope>NUCLEOTIDE SEQUENCE</scope>
    <source>
        <strain evidence="2">SYSU A121-1</strain>
        <strain evidence="3 5">SYSU A558-1</strain>
    </source>
</reference>
<keyword evidence="1" id="KW-1133">Transmembrane helix</keyword>
<sequence>MATNGPDEVPAAIYRGIFLAVVFYFVLLIYGQVAGEPLATYAAEFVFAVIAIGVGTILFLQRGTRVAPRATLGAAACLVAGGVLQLTFLFTRVPSLDQASSFAVFAGIGLYIYAVWIVD</sequence>
<keyword evidence="1" id="KW-0472">Membrane</keyword>
<evidence type="ECO:0000313" key="3">
    <source>
        <dbReference type="EMBL" id="NUC73192.1"/>
    </source>
</evidence>
<dbReference type="AlphaFoldDB" id="A0A8J8GKP2"/>
<protein>
    <submittedName>
        <fullName evidence="2">Uncharacterized protein</fullName>
    </submittedName>
</protein>
<dbReference type="EMBL" id="JABURA010000001">
    <property type="protein sequence ID" value="NUB90990.1"/>
    <property type="molecule type" value="Genomic_DNA"/>
</dbReference>
<keyword evidence="5" id="KW-1185">Reference proteome</keyword>
<dbReference type="Proteomes" id="UP001016761">
    <property type="component" value="Unassembled WGS sequence"/>
</dbReference>
<accession>A0A8J8GKP2</accession>
<evidence type="ECO:0000313" key="5">
    <source>
        <dbReference type="Proteomes" id="UP001016761"/>
    </source>
</evidence>
<organism evidence="2 4">
    <name type="scientific">Haloterrigena gelatinilytica</name>
    <dbReference type="NCBI Taxonomy" id="2741724"/>
    <lineage>
        <taxon>Archaea</taxon>
        <taxon>Methanobacteriati</taxon>
        <taxon>Methanobacteriota</taxon>
        <taxon>Stenosarchaea group</taxon>
        <taxon>Halobacteria</taxon>
        <taxon>Halobacteriales</taxon>
        <taxon>Natrialbaceae</taxon>
        <taxon>Haloterrigena</taxon>
    </lineage>
</organism>
<dbReference type="Proteomes" id="UP000728647">
    <property type="component" value="Unassembled WGS sequence"/>
</dbReference>
<dbReference type="OrthoDB" id="203413at2157"/>
<proteinExistence type="predicted"/>
<feature type="transmembrane region" description="Helical" evidence="1">
    <location>
        <begin position="99"/>
        <end position="118"/>
    </location>
</feature>
<dbReference type="EMBL" id="JABUQZ010000001">
    <property type="protein sequence ID" value="NUC73192.1"/>
    <property type="molecule type" value="Genomic_DNA"/>
</dbReference>
<evidence type="ECO:0000313" key="2">
    <source>
        <dbReference type="EMBL" id="NUB90990.1"/>
    </source>
</evidence>
<comment type="caution">
    <text evidence="2">The sequence shown here is derived from an EMBL/GenBank/DDBJ whole genome shotgun (WGS) entry which is preliminary data.</text>
</comment>
<dbReference type="RefSeq" id="WP_174681046.1">
    <property type="nucleotide sequence ID" value="NZ_JABUQZ010000001.1"/>
</dbReference>
<name>A0A8J8GKP2_9EURY</name>
<feature type="transmembrane region" description="Helical" evidence="1">
    <location>
        <begin position="72"/>
        <end position="93"/>
    </location>
</feature>
<keyword evidence="1" id="KW-0812">Transmembrane</keyword>